<evidence type="ECO:0000256" key="10">
    <source>
        <dbReference type="SAM" id="MobiDB-lite"/>
    </source>
</evidence>
<evidence type="ECO:0000256" key="1">
    <source>
        <dbReference type="ARBA" id="ARBA00004123"/>
    </source>
</evidence>
<gene>
    <name evidence="8" type="primary">MED4</name>
    <name evidence="11" type="ORF">RRG08_028158</name>
</gene>
<comment type="caution">
    <text evidence="11">The sequence shown here is derived from an EMBL/GenBank/DDBJ whole genome shotgun (WGS) entry which is preliminary data.</text>
</comment>
<sequence length="296" mass="32418">MASEPSTRQKLHSIVDDMELISKELIEQLAMPKAQRRSDAEDLMQLLIEKDGELKETLKIAEAQEKVQKVMDSLRAEVNKRDVEVRQLQRALKEAETIMATSVYQAKQKLAAVRQAQANKVSSEELIKYAHRISASNAVAAPPTWVPGDPRRPYPTDLEMRHSFFSMGSVPDTSSSSSSSAPGGASRLYTQAQPSHPHHQPHPTTPSGQHHHPQIGLSSHSHHHHQQSQSSAHHPSSAQGAHPPFSWQSSQESLGGGSLGSSHHDILTKGSHHSNKDEDDVELMSSDSSSSSSSDE</sequence>
<evidence type="ECO:0000256" key="9">
    <source>
        <dbReference type="SAM" id="Coils"/>
    </source>
</evidence>
<evidence type="ECO:0000256" key="5">
    <source>
        <dbReference type="ARBA" id="ARBA00023163"/>
    </source>
</evidence>
<dbReference type="GO" id="GO:0070847">
    <property type="term" value="C:core mediator complex"/>
    <property type="evidence" value="ECO:0007669"/>
    <property type="project" value="TreeGrafter"/>
</dbReference>
<keyword evidence="5 8" id="KW-0804">Transcription</keyword>
<keyword evidence="4 8" id="KW-0805">Transcription regulation</keyword>
<evidence type="ECO:0000256" key="3">
    <source>
        <dbReference type="ARBA" id="ARBA00020629"/>
    </source>
</evidence>
<keyword evidence="12" id="KW-1185">Reference proteome</keyword>
<comment type="subcellular location">
    <subcellularLocation>
        <location evidence="1 8">Nucleus</location>
    </subcellularLocation>
</comment>
<dbReference type="GO" id="GO:0006357">
    <property type="term" value="P:regulation of transcription by RNA polymerase II"/>
    <property type="evidence" value="ECO:0007669"/>
    <property type="project" value="InterPro"/>
</dbReference>
<evidence type="ECO:0000256" key="4">
    <source>
        <dbReference type="ARBA" id="ARBA00023015"/>
    </source>
</evidence>
<comment type="subunit">
    <text evidence="8">Component of the Mediator complex.</text>
</comment>
<reference evidence="11" key="1">
    <citation type="journal article" date="2023" name="G3 (Bethesda)">
        <title>A reference genome for the long-term kleptoplast-retaining sea slug Elysia crispata morphotype clarki.</title>
        <authorList>
            <person name="Eastman K.E."/>
            <person name="Pendleton A.L."/>
            <person name="Shaikh M.A."/>
            <person name="Suttiyut T."/>
            <person name="Ogas R."/>
            <person name="Tomko P."/>
            <person name="Gavelis G."/>
            <person name="Widhalm J.R."/>
            <person name="Wisecaver J.H."/>
        </authorList>
    </citation>
    <scope>NUCLEOTIDE SEQUENCE</scope>
    <source>
        <strain evidence="11">ECLA1</strain>
    </source>
</reference>
<dbReference type="PANTHER" id="PTHR13208">
    <property type="entry name" value="MEDIATOR OF RNA POLYMERASE II TRANSCRIPTION SUBUNIT 4"/>
    <property type="match status" value="1"/>
</dbReference>
<dbReference type="InterPro" id="IPR019258">
    <property type="entry name" value="Mediator_Med4"/>
</dbReference>
<evidence type="ECO:0000313" key="11">
    <source>
        <dbReference type="EMBL" id="KAK3754193.1"/>
    </source>
</evidence>
<evidence type="ECO:0000256" key="7">
    <source>
        <dbReference type="ARBA" id="ARBA00031257"/>
    </source>
</evidence>
<dbReference type="Proteomes" id="UP001283361">
    <property type="component" value="Unassembled WGS sequence"/>
</dbReference>
<feature type="compositionally biased region" description="Low complexity" evidence="10">
    <location>
        <begin position="285"/>
        <end position="296"/>
    </location>
</feature>
<proteinExistence type="inferred from homology"/>
<accession>A0AAE1D2K4</accession>
<keyword evidence="6 8" id="KW-0539">Nucleus</keyword>
<keyword evidence="8" id="KW-0010">Activator</keyword>
<evidence type="ECO:0000256" key="6">
    <source>
        <dbReference type="ARBA" id="ARBA00023242"/>
    </source>
</evidence>
<evidence type="ECO:0000256" key="8">
    <source>
        <dbReference type="RuleBase" id="RU364141"/>
    </source>
</evidence>
<dbReference type="PANTHER" id="PTHR13208:SF2">
    <property type="entry name" value="MEDIATOR OF RNA POLYMERASE II TRANSCRIPTION SUBUNIT 4"/>
    <property type="match status" value="1"/>
</dbReference>
<dbReference type="AlphaFoldDB" id="A0AAE1D2K4"/>
<name>A0AAE1D2K4_9GAST</name>
<evidence type="ECO:0000256" key="2">
    <source>
        <dbReference type="ARBA" id="ARBA00009626"/>
    </source>
</evidence>
<dbReference type="EMBL" id="JAWDGP010005685">
    <property type="protein sequence ID" value="KAK3754193.1"/>
    <property type="molecule type" value="Genomic_DNA"/>
</dbReference>
<feature type="coiled-coil region" evidence="9">
    <location>
        <begin position="60"/>
        <end position="91"/>
    </location>
</feature>
<feature type="region of interest" description="Disordered" evidence="10">
    <location>
        <begin position="166"/>
        <end position="296"/>
    </location>
</feature>
<dbReference type="Pfam" id="PF10018">
    <property type="entry name" value="Med4"/>
    <property type="match status" value="1"/>
</dbReference>
<dbReference type="GO" id="GO:0003712">
    <property type="term" value="F:transcription coregulator activity"/>
    <property type="evidence" value="ECO:0007669"/>
    <property type="project" value="InterPro"/>
</dbReference>
<dbReference type="GO" id="GO:0016592">
    <property type="term" value="C:mediator complex"/>
    <property type="evidence" value="ECO:0007669"/>
    <property type="project" value="InterPro"/>
</dbReference>
<feature type="compositionally biased region" description="Low complexity" evidence="10">
    <location>
        <begin position="227"/>
        <end position="253"/>
    </location>
</feature>
<evidence type="ECO:0000313" key="12">
    <source>
        <dbReference type="Proteomes" id="UP001283361"/>
    </source>
</evidence>
<comment type="function">
    <text evidence="8">Component of the Mediator complex, a coactivator involved in the regulated transcription of nearly all RNA polymerase II-dependent genes. Mediator functions as a bridge to convey information from gene-specific regulatory proteins to the basal RNA polymerase II transcription machinery. Mediator is recruited to promoters by direct interactions with regulatory proteins and serves as a scaffold for the assembly of a functional preinitiation complex with RNA polymerase II and the general transcription factors.</text>
</comment>
<comment type="similarity">
    <text evidence="2 8">Belongs to the Mediator complex subunit 4 family.</text>
</comment>
<organism evidence="11 12">
    <name type="scientific">Elysia crispata</name>
    <name type="common">lettuce slug</name>
    <dbReference type="NCBI Taxonomy" id="231223"/>
    <lineage>
        <taxon>Eukaryota</taxon>
        <taxon>Metazoa</taxon>
        <taxon>Spiralia</taxon>
        <taxon>Lophotrochozoa</taxon>
        <taxon>Mollusca</taxon>
        <taxon>Gastropoda</taxon>
        <taxon>Heterobranchia</taxon>
        <taxon>Euthyneura</taxon>
        <taxon>Panpulmonata</taxon>
        <taxon>Sacoglossa</taxon>
        <taxon>Placobranchoidea</taxon>
        <taxon>Plakobranchidae</taxon>
        <taxon>Elysia</taxon>
    </lineage>
</organism>
<protein>
    <recommendedName>
        <fullName evidence="3 8">Mediator of RNA polymerase II transcription subunit 4</fullName>
    </recommendedName>
    <alternativeName>
        <fullName evidence="7 8">Mediator complex subunit 4</fullName>
    </alternativeName>
</protein>
<keyword evidence="9" id="KW-0175">Coiled coil</keyword>